<comment type="subunit">
    <text evidence="3">Homodimer.</text>
</comment>
<dbReference type="InterPro" id="IPR020904">
    <property type="entry name" value="Sc_DH/Rdtase_CS"/>
</dbReference>
<keyword evidence="7" id="KW-0560">Oxidoreductase</keyword>
<dbReference type="InterPro" id="IPR036291">
    <property type="entry name" value="NAD(P)-bd_dom_sf"/>
</dbReference>
<comment type="catalytic activity">
    <reaction evidence="16">
        <text>3beta-hydroxy-5-androstene-7,17-dione + NADPH + H(+) = 3beta,7beta-dihydroxyandrost-5-en-17-one + NADP(+)</text>
        <dbReference type="Rhea" id="RHEA:69452"/>
        <dbReference type="ChEBI" id="CHEBI:15378"/>
        <dbReference type="ChEBI" id="CHEBI:57783"/>
        <dbReference type="ChEBI" id="CHEBI:58349"/>
        <dbReference type="ChEBI" id="CHEBI:183368"/>
        <dbReference type="ChEBI" id="CHEBI:183808"/>
    </reaction>
    <physiologicalReaction direction="left-to-right" evidence="16">
        <dbReference type="Rhea" id="RHEA:69453"/>
    </physiologicalReaction>
</comment>
<evidence type="ECO:0000256" key="3">
    <source>
        <dbReference type="ARBA" id="ARBA00011738"/>
    </source>
</evidence>
<evidence type="ECO:0000256" key="11">
    <source>
        <dbReference type="ARBA" id="ARBA00040963"/>
    </source>
</evidence>
<feature type="transmembrane region" description="Helical" evidence="28">
    <location>
        <begin position="113"/>
        <end position="129"/>
    </location>
</feature>
<evidence type="ECO:0000256" key="23">
    <source>
        <dbReference type="ARBA" id="ARBA00048678"/>
    </source>
</evidence>
<evidence type="ECO:0000313" key="29">
    <source>
        <dbReference type="Ensembl" id="ENSSSCP00070014533.1"/>
    </source>
</evidence>
<evidence type="ECO:0000256" key="24">
    <source>
        <dbReference type="ARBA" id="ARBA00048702"/>
    </source>
</evidence>
<comment type="catalytic activity">
    <reaction evidence="17">
        <text>corticosterone + NADP(+) = 11-dehydrocorticosterone + NADPH + H(+)</text>
        <dbReference type="Rhea" id="RHEA:42200"/>
        <dbReference type="ChEBI" id="CHEBI:15378"/>
        <dbReference type="ChEBI" id="CHEBI:16827"/>
        <dbReference type="ChEBI" id="CHEBI:57783"/>
        <dbReference type="ChEBI" id="CHEBI:58349"/>
        <dbReference type="ChEBI" id="CHEBI:78600"/>
    </reaction>
    <physiologicalReaction direction="left-to-right" evidence="17">
        <dbReference type="Rhea" id="RHEA:42201"/>
    </physiologicalReaction>
    <physiologicalReaction direction="right-to-left" evidence="17">
        <dbReference type="Rhea" id="RHEA:42202"/>
    </physiologicalReaction>
</comment>
<organism evidence="29 30">
    <name type="scientific">Sus scrofa</name>
    <name type="common">Pig</name>
    <dbReference type="NCBI Taxonomy" id="9823"/>
    <lineage>
        <taxon>Eukaryota</taxon>
        <taxon>Metazoa</taxon>
        <taxon>Chordata</taxon>
        <taxon>Craniata</taxon>
        <taxon>Vertebrata</taxon>
        <taxon>Euteleostomi</taxon>
        <taxon>Mammalia</taxon>
        <taxon>Eutheria</taxon>
        <taxon>Laurasiatheria</taxon>
        <taxon>Artiodactyla</taxon>
        <taxon>Suina</taxon>
        <taxon>Suidae</taxon>
        <taxon>Sus</taxon>
    </lineage>
</organism>
<dbReference type="CDD" id="cd05332">
    <property type="entry name" value="11beta-HSD1_like_SDR_c"/>
    <property type="match status" value="1"/>
</dbReference>
<evidence type="ECO:0000256" key="8">
    <source>
        <dbReference type="ARBA" id="ARBA00023136"/>
    </source>
</evidence>
<keyword evidence="6 28" id="KW-1133">Transmembrane helix</keyword>
<keyword evidence="8 28" id="KW-0472">Membrane</keyword>
<dbReference type="SUPFAM" id="SSF51735">
    <property type="entry name" value="NAD(P)-binding Rossmann-fold domains"/>
    <property type="match status" value="1"/>
</dbReference>
<evidence type="ECO:0000256" key="14">
    <source>
        <dbReference type="ARBA" id="ARBA00047269"/>
    </source>
</evidence>
<evidence type="ECO:0000256" key="21">
    <source>
        <dbReference type="ARBA" id="ARBA00048585"/>
    </source>
</evidence>
<evidence type="ECO:0000256" key="18">
    <source>
        <dbReference type="ARBA" id="ARBA00048060"/>
    </source>
</evidence>
<dbReference type="PANTHER" id="PTHR44279:SF1">
    <property type="entry name" value="11-BETA-HYDROXYSTEROID DEHYDROGENASE 1"/>
    <property type="match status" value="1"/>
</dbReference>
<comment type="catalytic activity">
    <reaction evidence="25">
        <text>a 7beta-hydroxysteroid + NADP(+) = a 7-oxosteroid + NADPH + H(+)</text>
        <dbReference type="Rhea" id="RHEA:20233"/>
        <dbReference type="ChEBI" id="CHEBI:15378"/>
        <dbReference type="ChEBI" id="CHEBI:35349"/>
        <dbReference type="ChEBI" id="CHEBI:47789"/>
        <dbReference type="ChEBI" id="CHEBI:57783"/>
        <dbReference type="ChEBI" id="CHEBI:58349"/>
        <dbReference type="EC" id="1.1.1.201"/>
    </reaction>
    <physiologicalReaction direction="right-to-left" evidence="25">
        <dbReference type="Rhea" id="RHEA:20235"/>
    </physiologicalReaction>
</comment>
<evidence type="ECO:0000256" key="12">
    <source>
        <dbReference type="ARBA" id="ARBA00041539"/>
    </source>
</evidence>
<evidence type="ECO:0000313" key="30">
    <source>
        <dbReference type="Proteomes" id="UP000314985"/>
    </source>
</evidence>
<dbReference type="PRINTS" id="PR00081">
    <property type="entry name" value="GDHRDH"/>
</dbReference>
<keyword evidence="5" id="KW-0256">Endoplasmic reticulum</keyword>
<dbReference type="GO" id="GO:0005789">
    <property type="term" value="C:endoplasmic reticulum membrane"/>
    <property type="evidence" value="ECO:0007669"/>
    <property type="project" value="UniProtKB-SubCell"/>
</dbReference>
<evidence type="ECO:0000256" key="7">
    <source>
        <dbReference type="ARBA" id="ARBA00023002"/>
    </source>
</evidence>
<comment type="catalytic activity">
    <reaction evidence="26">
        <text>7-oxolithocholate + NADPH + H(+) = ursodeoxycholate + NADP(+)</text>
        <dbReference type="Rhea" id="RHEA:47540"/>
        <dbReference type="ChEBI" id="CHEBI:15378"/>
        <dbReference type="ChEBI" id="CHEBI:57783"/>
        <dbReference type="ChEBI" id="CHEBI:58349"/>
        <dbReference type="ChEBI" id="CHEBI:78604"/>
        <dbReference type="ChEBI" id="CHEBI:78605"/>
    </reaction>
    <physiologicalReaction direction="left-to-right" evidence="26">
        <dbReference type="Rhea" id="RHEA:47541"/>
    </physiologicalReaction>
</comment>
<evidence type="ECO:0000256" key="4">
    <source>
        <dbReference type="ARBA" id="ARBA00022692"/>
    </source>
</evidence>
<evidence type="ECO:0000256" key="16">
    <source>
        <dbReference type="ARBA" id="ARBA00047608"/>
    </source>
</evidence>
<evidence type="ECO:0000256" key="20">
    <source>
        <dbReference type="ARBA" id="ARBA00048376"/>
    </source>
</evidence>
<evidence type="ECO:0000256" key="17">
    <source>
        <dbReference type="ARBA" id="ARBA00047749"/>
    </source>
</evidence>
<evidence type="ECO:0000256" key="6">
    <source>
        <dbReference type="ARBA" id="ARBA00022989"/>
    </source>
</evidence>
<dbReference type="GO" id="GO:0070524">
    <property type="term" value="F:11-beta-hydroxysteroid dehydrogenase (NADP+) activity"/>
    <property type="evidence" value="ECO:0007669"/>
    <property type="project" value="UniProtKB-EC"/>
</dbReference>
<feature type="transmembrane region" description="Helical" evidence="28">
    <location>
        <begin position="6"/>
        <end position="27"/>
    </location>
</feature>
<dbReference type="GO" id="GO:0047022">
    <property type="term" value="F:7-beta-hydroxysteroid dehydrogenase (NADP+) activity"/>
    <property type="evidence" value="ECO:0007669"/>
    <property type="project" value="UniProtKB-EC"/>
</dbReference>
<evidence type="ECO:0000256" key="10">
    <source>
        <dbReference type="ARBA" id="ARBA00039048"/>
    </source>
</evidence>
<comment type="similarity">
    <text evidence="2">Belongs to the short-chain dehydrogenases/reductases (SDR) family.</text>
</comment>
<evidence type="ECO:0000256" key="5">
    <source>
        <dbReference type="ARBA" id="ARBA00022824"/>
    </source>
</evidence>
<dbReference type="FunFam" id="3.40.50.720:FF:000329">
    <property type="entry name" value="Corticosteroid 11-beta-dehydrogenase isozyme 1"/>
    <property type="match status" value="1"/>
</dbReference>
<proteinExistence type="inferred from homology"/>
<dbReference type="InterPro" id="IPR051253">
    <property type="entry name" value="11-beta-HSD"/>
</dbReference>
<dbReference type="EC" id="1.1.1.201" evidence="10"/>
<dbReference type="EC" id="1.1.1.146" evidence="9"/>
<evidence type="ECO:0000256" key="9">
    <source>
        <dbReference type="ARBA" id="ARBA00038971"/>
    </source>
</evidence>
<sequence>MQSLAWELAYASGAAIITFFFFQAAAGRDVRKPREHRAGAQGRGCAGAGERGERKGLLEVRWVNRTPQCKAGWAIQRACGGRGSSAARTRLRPAGRGGLLGPGPCLMAFMKKYLLPILGIFLAYYYYSANEEFRPEMLRGKKVIVTGASKGIGREMAYHLARMGAHVVVTARSEETLKKVVSHCLELGASSAHYVAGTMEDMTFAEQFVAKAGKLLGGLDMLILNHITHASMTPFSDDIHLVRRSMEVNFLSYVVLSVAALPMLKQSNGSIVVVSSQAGKMANPLVAPYSASKFALDGFFSSIRKEYSVTKVNVSITLCILGLIDTDTAMTAVAGILNVQPSPKEECALEIIKGAALRQEEVYYDSSILTSLLLGNPGRKILEFLSLRHYNMERFTNN</sequence>
<dbReference type="InterPro" id="IPR002347">
    <property type="entry name" value="SDR_fam"/>
</dbReference>
<dbReference type="PROSITE" id="PS00061">
    <property type="entry name" value="ADH_SHORT"/>
    <property type="match status" value="1"/>
</dbReference>
<keyword evidence="4 28" id="KW-0812">Transmembrane</keyword>
<evidence type="ECO:0000256" key="19">
    <source>
        <dbReference type="ARBA" id="ARBA00048061"/>
    </source>
</evidence>
<comment type="catalytic activity">
    <reaction evidence="15">
        <text>3beta-hydroxy-5alpha-androstane-7,17-dione + NADPH + H(+) = 3beta,7beta-dihydroxy-5alpha-androstan-17-one + NADP(+)</text>
        <dbReference type="Rhea" id="RHEA:69456"/>
        <dbReference type="ChEBI" id="CHEBI:15378"/>
        <dbReference type="ChEBI" id="CHEBI:57783"/>
        <dbReference type="ChEBI" id="CHEBI:58349"/>
        <dbReference type="ChEBI" id="CHEBI:79834"/>
        <dbReference type="ChEBI" id="CHEBI:183809"/>
    </reaction>
    <physiologicalReaction direction="left-to-right" evidence="15">
        <dbReference type="Rhea" id="RHEA:69457"/>
    </physiologicalReaction>
</comment>
<comment type="catalytic activity">
    <reaction evidence="14">
        <text>chenodeoxycholate + NADP(+) = 7-oxolithocholate + NADPH + H(+)</text>
        <dbReference type="Rhea" id="RHEA:53820"/>
        <dbReference type="ChEBI" id="CHEBI:15378"/>
        <dbReference type="ChEBI" id="CHEBI:36234"/>
        <dbReference type="ChEBI" id="CHEBI:57783"/>
        <dbReference type="ChEBI" id="CHEBI:58349"/>
        <dbReference type="ChEBI" id="CHEBI:78605"/>
    </reaction>
    <physiologicalReaction direction="right-to-left" evidence="14">
        <dbReference type="Rhea" id="RHEA:53822"/>
    </physiologicalReaction>
</comment>
<evidence type="ECO:0000256" key="27">
    <source>
        <dbReference type="ARBA" id="ARBA00049520"/>
    </source>
</evidence>
<gene>
    <name evidence="29" type="primary">HSD11B1</name>
</gene>
<comment type="catalytic activity">
    <reaction evidence="19">
        <text>taurochenodeoxycholate + NADP(+) = 7-oxotaurolithocholate + NADPH + H(+)</text>
        <dbReference type="Rhea" id="RHEA:65060"/>
        <dbReference type="ChEBI" id="CHEBI:9407"/>
        <dbReference type="ChEBI" id="CHEBI:15378"/>
        <dbReference type="ChEBI" id="CHEBI:57783"/>
        <dbReference type="ChEBI" id="CHEBI:58349"/>
        <dbReference type="ChEBI" id="CHEBI:137724"/>
    </reaction>
    <physiologicalReaction direction="right-to-left" evidence="19">
        <dbReference type="Rhea" id="RHEA:65062"/>
    </physiologicalReaction>
</comment>
<dbReference type="Gene3D" id="3.40.50.720">
    <property type="entry name" value="NAD(P)-binding Rossmann-like Domain"/>
    <property type="match status" value="1"/>
</dbReference>
<evidence type="ECO:0000256" key="28">
    <source>
        <dbReference type="SAM" id="Phobius"/>
    </source>
</evidence>
<protein>
    <recommendedName>
        <fullName evidence="11">11-beta-hydroxysteroid dehydrogenase 1</fullName>
        <ecNumber evidence="9">1.1.1.146</ecNumber>
        <ecNumber evidence="10">1.1.1.201</ecNumber>
    </recommendedName>
    <alternativeName>
        <fullName evidence="13">7-oxosteroid reductase</fullName>
    </alternativeName>
    <alternativeName>
        <fullName evidence="12">Corticosteroid 11-beta-dehydrogenase isozyme 1</fullName>
    </alternativeName>
</protein>
<comment type="catalytic activity">
    <reaction evidence="24">
        <text>tauroursodeoxycholate + NADP(+) = 7-oxotaurolithocholate + NADPH + H(+)</text>
        <dbReference type="Rhea" id="RHEA:68980"/>
        <dbReference type="ChEBI" id="CHEBI:15378"/>
        <dbReference type="ChEBI" id="CHEBI:57783"/>
        <dbReference type="ChEBI" id="CHEBI:58349"/>
        <dbReference type="ChEBI" id="CHEBI:132028"/>
        <dbReference type="ChEBI" id="CHEBI:137724"/>
    </reaction>
    <physiologicalReaction direction="right-to-left" evidence="24">
        <dbReference type="Rhea" id="RHEA:68982"/>
    </physiologicalReaction>
</comment>
<dbReference type="AlphaFoldDB" id="A0A4X1TH26"/>
<evidence type="ECO:0000256" key="22">
    <source>
        <dbReference type="ARBA" id="ARBA00048661"/>
    </source>
</evidence>
<accession>A0A4X1TH26</accession>
<comment type="subcellular location">
    <subcellularLocation>
        <location evidence="1">Endoplasmic reticulum membrane</location>
        <topology evidence="1">Single-pass type II membrane protein</topology>
    </subcellularLocation>
</comment>
<reference evidence="29" key="2">
    <citation type="submission" date="2025-08" db="UniProtKB">
        <authorList>
            <consortium name="Ensembl"/>
        </authorList>
    </citation>
    <scope>IDENTIFICATION</scope>
</reference>
<dbReference type="PANTHER" id="PTHR44279">
    <property type="entry name" value="HYDROXYSTEROID (11-BETA) DEHYDROGENASE 1-LIKE B-RELATED"/>
    <property type="match status" value="1"/>
</dbReference>
<evidence type="ECO:0000256" key="15">
    <source>
        <dbReference type="ARBA" id="ARBA00047373"/>
    </source>
</evidence>
<dbReference type="Proteomes" id="UP000314985">
    <property type="component" value="Chromosome 9"/>
</dbReference>
<comment type="catalytic activity">
    <reaction evidence="18">
        <text>glycoursodeoxycholate + NADP(+) = 7-oxoglycolithocholate + NADPH + H(+)</text>
        <dbReference type="Rhea" id="RHEA:68976"/>
        <dbReference type="ChEBI" id="CHEBI:15378"/>
        <dbReference type="ChEBI" id="CHEBI:57783"/>
        <dbReference type="ChEBI" id="CHEBI:58349"/>
        <dbReference type="ChEBI" id="CHEBI:132030"/>
        <dbReference type="ChEBI" id="CHEBI:137818"/>
    </reaction>
    <physiologicalReaction direction="right-to-left" evidence="18">
        <dbReference type="Rhea" id="RHEA:68978"/>
    </physiologicalReaction>
</comment>
<reference evidence="29 30" key="1">
    <citation type="submission" date="2017-08" db="EMBL/GenBank/DDBJ databases">
        <title>USMARCv1.0.</title>
        <authorList>
            <person name="Hannum G.I."/>
            <person name="Koren S."/>
            <person name="Schroeder S.G."/>
            <person name="Chin S.C."/>
            <person name="Nonneman D.J."/>
            <person name="Becker S.A."/>
            <person name="Rosen B.D."/>
            <person name="Bickhart D.M."/>
            <person name="Putnam N.H."/>
            <person name="Green R.E."/>
            <person name="Tuggle C.K."/>
            <person name="Liu H."/>
            <person name="Rohrer G.A."/>
            <person name="Warr A."/>
            <person name="Hall R."/>
            <person name="Kim K."/>
            <person name="Hume D.A."/>
            <person name="Talbot R."/>
            <person name="Chow W."/>
            <person name="Howe K."/>
            <person name="Schwartz A.S."/>
            <person name="Watson M."/>
            <person name="Archibald A.L."/>
            <person name="Phillippy A.M."/>
            <person name="Smith T.P.L."/>
        </authorList>
    </citation>
    <scope>NUCLEOTIDE SEQUENCE [LARGE SCALE GENOMIC DNA]</scope>
</reference>
<comment type="catalytic activity">
    <reaction evidence="27">
        <text>7-oxopregnenolone + NADPH + H(+) = 7beta-hydroxypregnenolone + NADP(+)</text>
        <dbReference type="Rhea" id="RHEA:69436"/>
        <dbReference type="ChEBI" id="CHEBI:15378"/>
        <dbReference type="ChEBI" id="CHEBI:57783"/>
        <dbReference type="ChEBI" id="CHEBI:58349"/>
        <dbReference type="ChEBI" id="CHEBI:183806"/>
        <dbReference type="ChEBI" id="CHEBI:183807"/>
    </reaction>
    <physiologicalReaction direction="left-to-right" evidence="27">
        <dbReference type="Rhea" id="RHEA:69437"/>
    </physiologicalReaction>
</comment>
<comment type="catalytic activity">
    <reaction evidence="20">
        <text>an 11beta-hydroxysteroid + NADP(+) = an 11-oxosteroid + NADPH + H(+)</text>
        <dbReference type="Rhea" id="RHEA:11388"/>
        <dbReference type="ChEBI" id="CHEBI:15378"/>
        <dbReference type="ChEBI" id="CHEBI:35346"/>
        <dbReference type="ChEBI" id="CHEBI:47787"/>
        <dbReference type="ChEBI" id="CHEBI:57783"/>
        <dbReference type="ChEBI" id="CHEBI:58349"/>
        <dbReference type="EC" id="1.1.1.146"/>
    </reaction>
    <physiologicalReaction direction="left-to-right" evidence="20">
        <dbReference type="Rhea" id="RHEA:11389"/>
    </physiologicalReaction>
    <physiologicalReaction direction="right-to-left" evidence="20">
        <dbReference type="Rhea" id="RHEA:11390"/>
    </physiologicalReaction>
</comment>
<dbReference type="Pfam" id="PF00106">
    <property type="entry name" value="adh_short"/>
    <property type="match status" value="1"/>
</dbReference>
<comment type="catalytic activity">
    <reaction evidence="21">
        <text>7-oxocholesterol + NADPH + H(+) = 7beta-hydroxycholesterol + NADP(+)</text>
        <dbReference type="Rhea" id="RHEA:68656"/>
        <dbReference type="ChEBI" id="CHEBI:15378"/>
        <dbReference type="ChEBI" id="CHEBI:42989"/>
        <dbReference type="ChEBI" id="CHEBI:57783"/>
        <dbReference type="ChEBI" id="CHEBI:58349"/>
        <dbReference type="ChEBI" id="CHEBI:64294"/>
    </reaction>
    <physiologicalReaction direction="left-to-right" evidence="21">
        <dbReference type="Rhea" id="RHEA:68657"/>
    </physiologicalReaction>
</comment>
<comment type="catalytic activity">
    <reaction evidence="23">
        <text>3beta,7alpha-dihydroxyandrost-5-en-17-one + NADP(+) = 3beta-hydroxy-5-androstene-7,17-dione + NADPH + H(+)</text>
        <dbReference type="Rhea" id="RHEA:69440"/>
        <dbReference type="ChEBI" id="CHEBI:15378"/>
        <dbReference type="ChEBI" id="CHEBI:57783"/>
        <dbReference type="ChEBI" id="CHEBI:58349"/>
        <dbReference type="ChEBI" id="CHEBI:81471"/>
        <dbReference type="ChEBI" id="CHEBI:183808"/>
    </reaction>
    <physiologicalReaction direction="left-to-right" evidence="23">
        <dbReference type="Rhea" id="RHEA:69441"/>
    </physiologicalReaction>
</comment>
<evidence type="ECO:0000256" key="26">
    <source>
        <dbReference type="ARBA" id="ARBA00049462"/>
    </source>
</evidence>
<dbReference type="Ensembl" id="ENSSSCT00070017538.1">
    <property type="protein sequence ID" value="ENSSSCP00070014533.1"/>
    <property type="gene ID" value="ENSSSCG00070009036.1"/>
</dbReference>
<evidence type="ECO:0000256" key="25">
    <source>
        <dbReference type="ARBA" id="ARBA00049300"/>
    </source>
</evidence>
<evidence type="ECO:0000256" key="1">
    <source>
        <dbReference type="ARBA" id="ARBA00004648"/>
    </source>
</evidence>
<evidence type="ECO:0000256" key="2">
    <source>
        <dbReference type="ARBA" id="ARBA00006484"/>
    </source>
</evidence>
<evidence type="ECO:0000256" key="13">
    <source>
        <dbReference type="ARBA" id="ARBA00041676"/>
    </source>
</evidence>
<name>A0A4X1TH26_PIG</name>
<comment type="catalytic activity">
    <reaction evidence="22">
        <text>glycochenodeoxycholate + NADP(+) = 7-oxoglycolithocholate + NADPH + H(+)</text>
        <dbReference type="Rhea" id="RHEA:65056"/>
        <dbReference type="ChEBI" id="CHEBI:15378"/>
        <dbReference type="ChEBI" id="CHEBI:36252"/>
        <dbReference type="ChEBI" id="CHEBI:57783"/>
        <dbReference type="ChEBI" id="CHEBI:58349"/>
        <dbReference type="ChEBI" id="CHEBI:137818"/>
    </reaction>
    <physiologicalReaction direction="right-to-left" evidence="22">
        <dbReference type="Rhea" id="RHEA:65058"/>
    </physiologicalReaction>
</comment>